<keyword evidence="1" id="KW-0472">Membrane</keyword>
<sequence length="221" mass="24097">MWGPQVGAVRAALVDAFIAALPVALIYFSGWAYLTSYLGQFGIDATQFDVSFTTVLVYAFVPLQSCSVIFAIAAIVLLGFTGFLLEFNVKEDAKILRSLAASLGLVALVLVVVLLFVVKAAATTAARDMSDNVWKGDKSQSVVPLLDARKDDPAAKLYNACRDGRRLRQIIGLPSQLFLMCRSDVDECNRGTLFAVSHEGKILYSADKVREEINVRKICQP</sequence>
<feature type="transmembrane region" description="Helical" evidence="1">
    <location>
        <begin position="67"/>
        <end position="87"/>
    </location>
</feature>
<feature type="transmembrane region" description="Helical" evidence="1">
    <location>
        <begin position="99"/>
        <end position="118"/>
    </location>
</feature>
<protein>
    <submittedName>
        <fullName evidence="2">Uncharacterized protein</fullName>
    </submittedName>
</protein>
<evidence type="ECO:0000313" key="3">
    <source>
        <dbReference type="Proteomes" id="UP000092691"/>
    </source>
</evidence>
<gene>
    <name evidence="2" type="ORF">BA011_09755</name>
</gene>
<dbReference type="EMBL" id="CP016286">
    <property type="protein sequence ID" value="ANP85988.1"/>
    <property type="molecule type" value="Genomic_DNA"/>
</dbReference>
<proteinExistence type="predicted"/>
<feature type="transmembrane region" description="Helical" evidence="1">
    <location>
        <begin position="12"/>
        <end position="34"/>
    </location>
</feature>
<dbReference type="Proteomes" id="UP000092691">
    <property type="component" value="Chromosome"/>
</dbReference>
<keyword evidence="1" id="KW-1133">Transmembrane helix</keyword>
<feature type="transmembrane region" description="Helical" evidence="1">
    <location>
        <begin position="41"/>
        <end position="61"/>
    </location>
</feature>
<organism evidence="2 3">
    <name type="scientific">Rhizobium leguminosarum</name>
    <dbReference type="NCBI Taxonomy" id="384"/>
    <lineage>
        <taxon>Bacteria</taxon>
        <taxon>Pseudomonadati</taxon>
        <taxon>Pseudomonadota</taxon>
        <taxon>Alphaproteobacteria</taxon>
        <taxon>Hyphomicrobiales</taxon>
        <taxon>Rhizobiaceae</taxon>
        <taxon>Rhizobium/Agrobacterium group</taxon>
        <taxon>Rhizobium</taxon>
    </lineage>
</organism>
<reference evidence="2 3" key="1">
    <citation type="submission" date="2016-06" db="EMBL/GenBank/DDBJ databases">
        <title>Microsymbionts genomes from the relict species Vavilovia formosa.</title>
        <authorList>
            <person name="Chirak E."/>
            <person name="Kimeklis A."/>
            <person name="Andronov E."/>
        </authorList>
    </citation>
    <scope>NUCLEOTIDE SEQUENCE [LARGE SCALE GENOMIC DNA]</scope>
    <source>
        <strain evidence="2 3">Vaf10</strain>
    </source>
</reference>
<dbReference type="AlphaFoldDB" id="A0A1B1C865"/>
<evidence type="ECO:0000313" key="2">
    <source>
        <dbReference type="EMBL" id="ANP85988.1"/>
    </source>
</evidence>
<name>A0A1B1C865_RHILE</name>
<accession>A0A1B1C865</accession>
<keyword evidence="1" id="KW-0812">Transmembrane</keyword>
<evidence type="ECO:0000256" key="1">
    <source>
        <dbReference type="SAM" id="Phobius"/>
    </source>
</evidence>